<keyword evidence="1" id="KW-1133">Transmembrane helix</keyword>
<evidence type="ECO:0000313" key="3">
    <source>
        <dbReference type="Proteomes" id="UP000250043"/>
    </source>
</evidence>
<dbReference type="EMBL" id="KV722496">
    <property type="protein sequence ID" value="OCH87151.1"/>
    <property type="molecule type" value="Genomic_DNA"/>
</dbReference>
<feature type="transmembrane region" description="Helical" evidence="1">
    <location>
        <begin position="42"/>
        <end position="62"/>
    </location>
</feature>
<keyword evidence="1" id="KW-0812">Transmembrane</keyword>
<evidence type="ECO:0000313" key="2">
    <source>
        <dbReference type="EMBL" id="OCH87151.1"/>
    </source>
</evidence>
<protein>
    <submittedName>
        <fullName evidence="2">Uncharacterized protein</fullName>
    </submittedName>
</protein>
<proteinExistence type="predicted"/>
<name>A0A8E2AM35_9APHY</name>
<gene>
    <name evidence="2" type="ORF">OBBRIDRAFT_806256</name>
</gene>
<sequence length="321" mass="35957">MSDPNYNTATIQAIILQVESESAVPMLLILRFEVHFIWERKLNIVTILFLLNRWLIFIWAFANLALVPNLYTLSLHGNEPTRHHSTHPSLHGLGRFYVDPVCDVVQKLLQNAFTSLKDLETERDARSTIIICVCSITSDVIVIAVTWLKTYNISRAAIRSNIRSPLSTLLLRDGTIWFLVLLCFNVLQIVGWTTNSFVYAADFLIMPSTTDAETLKSAGAGMAAVAMIVASLPRKPPTYQTPSQCRAHDHQGRENLRHPLSRHLLLEASMSGVESDAFSALLNAKGCDSRQQARKGSKKAPSQINIFLMPGRNTMHVFEVM</sequence>
<feature type="transmembrane region" description="Helical" evidence="1">
    <location>
        <begin position="169"/>
        <end position="194"/>
    </location>
</feature>
<dbReference type="Proteomes" id="UP000250043">
    <property type="component" value="Unassembled WGS sequence"/>
</dbReference>
<evidence type="ECO:0000256" key="1">
    <source>
        <dbReference type="SAM" id="Phobius"/>
    </source>
</evidence>
<accession>A0A8E2AM35</accession>
<dbReference type="AlphaFoldDB" id="A0A8E2AM35"/>
<keyword evidence="1" id="KW-0472">Membrane</keyword>
<organism evidence="2 3">
    <name type="scientific">Obba rivulosa</name>
    <dbReference type="NCBI Taxonomy" id="1052685"/>
    <lineage>
        <taxon>Eukaryota</taxon>
        <taxon>Fungi</taxon>
        <taxon>Dikarya</taxon>
        <taxon>Basidiomycota</taxon>
        <taxon>Agaricomycotina</taxon>
        <taxon>Agaricomycetes</taxon>
        <taxon>Polyporales</taxon>
        <taxon>Gelatoporiaceae</taxon>
        <taxon>Obba</taxon>
    </lineage>
</organism>
<feature type="transmembrane region" description="Helical" evidence="1">
    <location>
        <begin position="128"/>
        <end position="148"/>
    </location>
</feature>
<reference evidence="2 3" key="1">
    <citation type="submission" date="2016-07" db="EMBL/GenBank/DDBJ databases">
        <title>Draft genome of the white-rot fungus Obba rivulosa 3A-2.</title>
        <authorList>
            <consortium name="DOE Joint Genome Institute"/>
            <person name="Miettinen O."/>
            <person name="Riley R."/>
            <person name="Acob R."/>
            <person name="Barry K."/>
            <person name="Cullen D."/>
            <person name="De Vries R."/>
            <person name="Hainaut M."/>
            <person name="Hatakka A."/>
            <person name="Henrissat B."/>
            <person name="Hilden K."/>
            <person name="Kuo R."/>
            <person name="Labutti K."/>
            <person name="Lipzen A."/>
            <person name="Makela M.R."/>
            <person name="Sandor L."/>
            <person name="Spatafora J.W."/>
            <person name="Grigoriev I.V."/>
            <person name="Hibbett D.S."/>
        </authorList>
    </citation>
    <scope>NUCLEOTIDE SEQUENCE [LARGE SCALE GENOMIC DNA]</scope>
    <source>
        <strain evidence="2 3">3A-2</strain>
    </source>
</reference>
<keyword evidence="3" id="KW-1185">Reference proteome</keyword>